<accession>A0A183BY16</accession>
<dbReference type="WBParaSite" id="GPLIN_000550600">
    <property type="protein sequence ID" value="GPLIN_000550600"/>
    <property type="gene ID" value="GPLIN_000550600"/>
</dbReference>
<organism evidence="2 3">
    <name type="scientific">Globodera pallida</name>
    <name type="common">Potato cyst nematode worm</name>
    <name type="synonym">Heterodera pallida</name>
    <dbReference type="NCBI Taxonomy" id="36090"/>
    <lineage>
        <taxon>Eukaryota</taxon>
        <taxon>Metazoa</taxon>
        <taxon>Ecdysozoa</taxon>
        <taxon>Nematoda</taxon>
        <taxon>Chromadorea</taxon>
        <taxon>Rhabditida</taxon>
        <taxon>Tylenchina</taxon>
        <taxon>Tylenchomorpha</taxon>
        <taxon>Tylenchoidea</taxon>
        <taxon>Heteroderidae</taxon>
        <taxon>Heteroderinae</taxon>
        <taxon>Globodera</taxon>
    </lineage>
</organism>
<evidence type="ECO:0000313" key="2">
    <source>
        <dbReference type="Proteomes" id="UP000050741"/>
    </source>
</evidence>
<protein>
    <submittedName>
        <fullName evidence="3">Uncharacterized protein</fullName>
    </submittedName>
</protein>
<evidence type="ECO:0000256" key="1">
    <source>
        <dbReference type="SAM" id="MobiDB-lite"/>
    </source>
</evidence>
<proteinExistence type="predicted"/>
<reference evidence="3" key="2">
    <citation type="submission" date="2016-06" db="UniProtKB">
        <authorList>
            <consortium name="WormBaseParasite"/>
        </authorList>
    </citation>
    <scope>IDENTIFICATION</scope>
</reference>
<keyword evidence="2" id="KW-1185">Reference proteome</keyword>
<sequence length="278" mass="31890">MRGAPRETKPGIKGKESIITTFEQYMAQHEQNSNENIAEDKANPQIAVNANEEILFDSDDEPEYLSKMVSSTLEQFHSTDDEELNRRILSAGLPMPLGSETFSTGEDSQEQMEHLYQKLTTEEKRKFTELADEMFRDDLQLKMNSLTNERSMMECYGNEQQQSTEPTKKRVFERDFVRMATLTNEVMMLRRTLERDDLHEVLLCLYGPYICEKAFESAEQLEAFVAQYCPFIRVESGGGMDEKKIFHWDPAGDQPQKSGLDRMAAGTAFGEANEEESD</sequence>
<dbReference type="AlphaFoldDB" id="A0A183BY16"/>
<feature type="region of interest" description="Disordered" evidence="1">
    <location>
        <begin position="249"/>
        <end position="278"/>
    </location>
</feature>
<name>A0A183BY16_GLOPA</name>
<reference evidence="2" key="1">
    <citation type="submission" date="2014-05" db="EMBL/GenBank/DDBJ databases">
        <title>The genome and life-stage specific transcriptomes of Globodera pallida elucidate key aspects of plant parasitism by a cyst nematode.</title>
        <authorList>
            <person name="Cotton J.A."/>
            <person name="Lilley C.J."/>
            <person name="Jones L.M."/>
            <person name="Kikuchi T."/>
            <person name="Reid A.J."/>
            <person name="Thorpe P."/>
            <person name="Tsai I.J."/>
            <person name="Beasley H."/>
            <person name="Blok V."/>
            <person name="Cock P.J.A."/>
            <person name="Van den Akker S.E."/>
            <person name="Holroyd N."/>
            <person name="Hunt M."/>
            <person name="Mantelin S."/>
            <person name="Naghra H."/>
            <person name="Pain A."/>
            <person name="Palomares-Rius J.E."/>
            <person name="Zarowiecki M."/>
            <person name="Berriman M."/>
            <person name="Jones J.T."/>
            <person name="Urwin P.E."/>
        </authorList>
    </citation>
    <scope>NUCLEOTIDE SEQUENCE [LARGE SCALE GENOMIC DNA]</scope>
    <source>
        <strain evidence="2">Lindley</strain>
    </source>
</reference>
<evidence type="ECO:0000313" key="3">
    <source>
        <dbReference type="WBParaSite" id="GPLIN_000550600"/>
    </source>
</evidence>
<dbReference type="Proteomes" id="UP000050741">
    <property type="component" value="Unassembled WGS sequence"/>
</dbReference>